<keyword evidence="1" id="KW-0812">Transmembrane</keyword>
<dbReference type="AlphaFoldDB" id="A0A3P6C6B6"/>
<evidence type="ECO:0008006" key="3">
    <source>
        <dbReference type="Google" id="ProtNLM"/>
    </source>
</evidence>
<evidence type="ECO:0000256" key="1">
    <source>
        <dbReference type="SAM" id="Phobius"/>
    </source>
</evidence>
<gene>
    <name evidence="2" type="ORF">BOLC4T24155H</name>
</gene>
<reference evidence="2" key="1">
    <citation type="submission" date="2018-11" db="EMBL/GenBank/DDBJ databases">
        <authorList>
            <consortium name="Genoscope - CEA"/>
            <person name="William W."/>
        </authorList>
    </citation>
    <scope>NUCLEOTIDE SEQUENCE</scope>
</reference>
<dbReference type="EMBL" id="LR031873">
    <property type="protein sequence ID" value="VDD08704.1"/>
    <property type="molecule type" value="Genomic_DNA"/>
</dbReference>
<protein>
    <recommendedName>
        <fullName evidence="3">RNase H type-1 domain-containing protein</fullName>
    </recommendedName>
</protein>
<organism evidence="2">
    <name type="scientific">Brassica oleracea</name>
    <name type="common">Wild cabbage</name>
    <dbReference type="NCBI Taxonomy" id="3712"/>
    <lineage>
        <taxon>Eukaryota</taxon>
        <taxon>Viridiplantae</taxon>
        <taxon>Streptophyta</taxon>
        <taxon>Embryophyta</taxon>
        <taxon>Tracheophyta</taxon>
        <taxon>Spermatophyta</taxon>
        <taxon>Magnoliopsida</taxon>
        <taxon>eudicotyledons</taxon>
        <taxon>Gunneridae</taxon>
        <taxon>Pentapetalae</taxon>
        <taxon>rosids</taxon>
        <taxon>malvids</taxon>
        <taxon>Brassicales</taxon>
        <taxon>Brassicaceae</taxon>
        <taxon>Brassiceae</taxon>
        <taxon>Brassica</taxon>
    </lineage>
</organism>
<accession>A0A3P6C6B6</accession>
<proteinExistence type="predicted"/>
<name>A0A3P6C6B6_BRAOL</name>
<keyword evidence="1" id="KW-1133">Transmembrane helix</keyword>
<keyword evidence="1" id="KW-0472">Membrane</keyword>
<evidence type="ECO:0000313" key="2">
    <source>
        <dbReference type="EMBL" id="VDD08704.1"/>
    </source>
</evidence>
<sequence length="89" mass="10597">MVDGSWPCTSIFSGCRWVWKDTSGQTQLMGIRNQRRREFSLHLELEALYWAMDNMLHHSKFLGLFIRLFVLFVILSYSSYPKYLKFAQV</sequence>
<feature type="transmembrane region" description="Helical" evidence="1">
    <location>
        <begin position="61"/>
        <end position="80"/>
    </location>
</feature>